<dbReference type="KEGG" id="vg:80513663"/>
<dbReference type="Proteomes" id="UP000240461">
    <property type="component" value="Segment"/>
</dbReference>
<evidence type="ECO:0000313" key="1">
    <source>
        <dbReference type="EMBL" id="AKI79865.1"/>
    </source>
</evidence>
<sequence>MEHNSLSCSNLLRKLFNDSFLEDKIIDFLAITLDDQARSSEIDFKLLLTISDDFFSVISEKNFTMIESEAHKIDYHFPLKCVRFPKLILELSDGGSVRAKNKKALGLFVKNKLSTFDLYKDKKWEKVLIETKTFDHKKRISYDDTIKITWYTRNDLVYLIVLTLKYLLLNQKDIIRNN</sequence>
<reference evidence="1 2" key="1">
    <citation type="submission" date="2014-10" db="EMBL/GenBank/DDBJ databases">
        <title>Pan-genome analysis of Brazilian lineage A amoebal mimiviruses.</title>
        <authorList>
            <person name="Assis F.L."/>
            <person name="Abrahao J.S."/>
            <person name="Kroon E.G."/>
            <person name="Dornas F.P."/>
            <person name="Andrade K.R."/>
            <person name="Borato P.V.M."/>
            <person name="Pilotto M.R."/>
            <person name="Benamar S."/>
            <person name="LaScola B."/>
            <person name="Colson P."/>
        </authorList>
    </citation>
    <scope>NUCLEOTIDE SEQUENCE [LARGE SCALE GENOMIC DNA]</scope>
    <source>
        <strain evidence="1 2">Kroon</strain>
    </source>
</reference>
<organism evidence="1 2">
    <name type="scientific">Acanthamoeba polyphaga mimivirus Kroon</name>
    <dbReference type="NCBI Taxonomy" id="3069720"/>
    <lineage>
        <taxon>Viruses</taxon>
        <taxon>Varidnaviria</taxon>
        <taxon>Bamfordvirae</taxon>
        <taxon>Nucleocytoviricota</taxon>
        <taxon>Megaviricetes</taxon>
        <taxon>Imitervirales</taxon>
        <taxon>Mimiviridae</taxon>
        <taxon>Megamimivirinae</taxon>
        <taxon>Mimivirus</taxon>
        <taxon>Mimivirus lagoaense</taxon>
    </lineage>
</organism>
<keyword evidence="2" id="KW-1185">Reference proteome</keyword>
<name>A0A0G2Y291_9VIRU</name>
<dbReference type="EMBL" id="KM982402">
    <property type="protein sequence ID" value="AKI79865.1"/>
    <property type="molecule type" value="Genomic_DNA"/>
</dbReference>
<proteinExistence type="predicted"/>
<accession>A0A0G2Y291</accession>
<protein>
    <submittedName>
        <fullName evidence="1">Uncharacterized protein</fullName>
    </submittedName>
</protein>
<evidence type="ECO:0000313" key="2">
    <source>
        <dbReference type="Proteomes" id="UP000240461"/>
    </source>
</evidence>